<dbReference type="NCBIfam" id="TIGR00029">
    <property type="entry name" value="S20"/>
    <property type="match status" value="1"/>
</dbReference>
<comment type="function">
    <text evidence="7">Binds directly to 16S ribosomal RNA.</text>
</comment>
<evidence type="ECO:0000256" key="7">
    <source>
        <dbReference type="HAMAP-Rule" id="MF_00500"/>
    </source>
</evidence>
<dbReference type="GO" id="GO:0070181">
    <property type="term" value="F:small ribosomal subunit rRNA binding"/>
    <property type="evidence" value="ECO:0007669"/>
    <property type="project" value="TreeGrafter"/>
</dbReference>
<dbReference type="EMBL" id="LBXZ01000004">
    <property type="protein sequence ID" value="KKR40828.1"/>
    <property type="molecule type" value="Genomic_DNA"/>
</dbReference>
<dbReference type="GO" id="GO:0015935">
    <property type="term" value="C:small ribosomal subunit"/>
    <property type="evidence" value="ECO:0007669"/>
    <property type="project" value="TreeGrafter"/>
</dbReference>
<dbReference type="GO" id="GO:0006412">
    <property type="term" value="P:translation"/>
    <property type="evidence" value="ECO:0007669"/>
    <property type="project" value="UniProtKB-UniRule"/>
</dbReference>
<evidence type="ECO:0000256" key="6">
    <source>
        <dbReference type="ARBA" id="ARBA00035136"/>
    </source>
</evidence>
<evidence type="ECO:0000256" key="5">
    <source>
        <dbReference type="ARBA" id="ARBA00023274"/>
    </source>
</evidence>
<reference evidence="9 10" key="1">
    <citation type="journal article" date="2015" name="Nature">
        <title>rRNA introns, odd ribosomes, and small enigmatic genomes across a large radiation of phyla.</title>
        <authorList>
            <person name="Brown C.T."/>
            <person name="Hug L.A."/>
            <person name="Thomas B.C."/>
            <person name="Sharon I."/>
            <person name="Castelle C.J."/>
            <person name="Singh A."/>
            <person name="Wilkins M.J."/>
            <person name="Williams K.H."/>
            <person name="Banfield J.F."/>
        </authorList>
    </citation>
    <scope>NUCLEOTIDE SEQUENCE [LARGE SCALE GENOMIC DNA]</scope>
</reference>
<evidence type="ECO:0000256" key="4">
    <source>
        <dbReference type="ARBA" id="ARBA00022980"/>
    </source>
</evidence>
<comment type="caution">
    <text evidence="9">The sequence shown here is derived from an EMBL/GenBank/DDBJ whole genome shotgun (WGS) entry which is preliminary data.</text>
</comment>
<evidence type="ECO:0000256" key="2">
    <source>
        <dbReference type="ARBA" id="ARBA00022730"/>
    </source>
</evidence>
<dbReference type="PANTHER" id="PTHR33398">
    <property type="entry name" value="30S RIBOSOMAL PROTEIN S20"/>
    <property type="match status" value="1"/>
</dbReference>
<keyword evidence="4 7" id="KW-0689">Ribosomal protein</keyword>
<feature type="region of interest" description="Disordered" evidence="8">
    <location>
        <begin position="1"/>
        <end position="25"/>
    </location>
</feature>
<protein>
    <recommendedName>
        <fullName evidence="6 7">Small ribosomal subunit protein bS20</fullName>
    </recommendedName>
</protein>
<feature type="compositionally biased region" description="Basic residues" evidence="8">
    <location>
        <begin position="9"/>
        <end position="19"/>
    </location>
</feature>
<keyword evidence="2 7" id="KW-0699">rRNA-binding</keyword>
<dbReference type="GO" id="GO:0003735">
    <property type="term" value="F:structural constituent of ribosome"/>
    <property type="evidence" value="ECO:0007669"/>
    <property type="project" value="InterPro"/>
</dbReference>
<dbReference type="AlphaFoldDB" id="A0A0G0QL23"/>
<keyword evidence="5 7" id="KW-0687">Ribonucleoprotein</keyword>
<sequence>MPITESAKKALRQSKKKRIQNLQRSNDLKVSMKKIERLVKDGKKDEAAKLVAKAYKAVDKAAKTGVIKKNKAARLKSKAARMTSSK</sequence>
<gene>
    <name evidence="7" type="primary">rpsT</name>
    <name evidence="9" type="ORF">UT75_C0004G0039</name>
</gene>
<organism evidence="9 10">
    <name type="scientific">Candidatus Yanofskybacteria bacterium GW2011_GWE2_40_11</name>
    <dbReference type="NCBI Taxonomy" id="1619033"/>
    <lineage>
        <taxon>Bacteria</taxon>
        <taxon>Candidatus Yanofskyibacteriota</taxon>
    </lineage>
</organism>
<dbReference type="PANTHER" id="PTHR33398:SF1">
    <property type="entry name" value="SMALL RIBOSOMAL SUBUNIT PROTEIN BS20C"/>
    <property type="match status" value="1"/>
</dbReference>
<name>A0A0G0QL23_9BACT</name>
<dbReference type="SUPFAM" id="SSF46992">
    <property type="entry name" value="Ribosomal protein S20"/>
    <property type="match status" value="1"/>
</dbReference>
<dbReference type="HAMAP" id="MF_00500">
    <property type="entry name" value="Ribosomal_bS20"/>
    <property type="match status" value="1"/>
</dbReference>
<dbReference type="InterPro" id="IPR002583">
    <property type="entry name" value="Ribosomal_bS20"/>
</dbReference>
<proteinExistence type="inferred from homology"/>
<evidence type="ECO:0000256" key="3">
    <source>
        <dbReference type="ARBA" id="ARBA00022884"/>
    </source>
</evidence>
<dbReference type="Gene3D" id="1.20.58.110">
    <property type="entry name" value="Ribosomal protein S20"/>
    <property type="match status" value="1"/>
</dbReference>
<dbReference type="InterPro" id="IPR036510">
    <property type="entry name" value="Ribosomal_bS20_sf"/>
</dbReference>
<comment type="similarity">
    <text evidence="1 7">Belongs to the bacterial ribosomal protein bS20 family.</text>
</comment>
<accession>A0A0G0QL23</accession>
<evidence type="ECO:0000256" key="1">
    <source>
        <dbReference type="ARBA" id="ARBA00007634"/>
    </source>
</evidence>
<dbReference type="Proteomes" id="UP000034072">
    <property type="component" value="Unassembled WGS sequence"/>
</dbReference>
<keyword evidence="3 7" id="KW-0694">RNA-binding</keyword>
<evidence type="ECO:0000313" key="10">
    <source>
        <dbReference type="Proteomes" id="UP000034072"/>
    </source>
</evidence>
<evidence type="ECO:0000256" key="8">
    <source>
        <dbReference type="SAM" id="MobiDB-lite"/>
    </source>
</evidence>
<dbReference type="Pfam" id="PF01649">
    <property type="entry name" value="Ribosomal_S20p"/>
    <property type="match status" value="1"/>
</dbReference>
<evidence type="ECO:0000313" key="9">
    <source>
        <dbReference type="EMBL" id="KKR40828.1"/>
    </source>
</evidence>